<dbReference type="PANTHER" id="PTHR42831:SF1">
    <property type="entry name" value="FE-S PROTEIN MATURATION AUXILIARY FACTOR YITW"/>
    <property type="match status" value="1"/>
</dbReference>
<dbReference type="Gene3D" id="3.30.300.130">
    <property type="entry name" value="Fe-S cluster assembly (FSCA)"/>
    <property type="match status" value="1"/>
</dbReference>
<proteinExistence type="predicted"/>
<evidence type="ECO:0000313" key="2">
    <source>
        <dbReference type="EMBL" id="HHE55690.1"/>
    </source>
</evidence>
<evidence type="ECO:0000259" key="1">
    <source>
        <dbReference type="Pfam" id="PF01883"/>
    </source>
</evidence>
<gene>
    <name evidence="2" type="ORF">ENL21_07900</name>
</gene>
<protein>
    <submittedName>
        <fullName evidence="2">SUF system Fe-S cluster assembly protein</fullName>
    </submittedName>
</protein>
<sequence length="107" mass="12121">MTMSKKNPIFREDVIKVLKTVYDPEIPVDIWELGLIYDISIDEENNIKIAMTLTAPNCPAAQSLPLQVHERVKQISGVGDVDVEVVWDPPWHPSMMSEVAKLQLGYM</sequence>
<dbReference type="Pfam" id="PF01883">
    <property type="entry name" value="FeS_assembly_P"/>
    <property type="match status" value="1"/>
</dbReference>
<reference evidence="2" key="1">
    <citation type="journal article" date="2020" name="mSystems">
        <title>Genome- and Community-Level Interaction Insights into Carbon Utilization and Element Cycling Functions of Hydrothermarchaeota in Hydrothermal Sediment.</title>
        <authorList>
            <person name="Zhou Z."/>
            <person name="Liu Y."/>
            <person name="Xu W."/>
            <person name="Pan J."/>
            <person name="Luo Z.H."/>
            <person name="Li M."/>
        </authorList>
    </citation>
    <scope>NUCLEOTIDE SEQUENCE [LARGE SCALE GENOMIC DNA]</scope>
    <source>
        <strain evidence="2">HyVt-76</strain>
    </source>
</reference>
<dbReference type="Proteomes" id="UP000886111">
    <property type="component" value="Unassembled WGS sequence"/>
</dbReference>
<dbReference type="InterPro" id="IPR034904">
    <property type="entry name" value="FSCA_dom_sf"/>
</dbReference>
<dbReference type="PANTHER" id="PTHR42831">
    <property type="entry name" value="FE-S PROTEIN MATURATION AUXILIARY FACTOR YITW"/>
    <property type="match status" value="1"/>
</dbReference>
<dbReference type="EMBL" id="DRTD01000592">
    <property type="protein sequence ID" value="HHE55690.1"/>
    <property type="molecule type" value="Genomic_DNA"/>
</dbReference>
<comment type="caution">
    <text evidence="2">The sequence shown here is derived from an EMBL/GenBank/DDBJ whole genome shotgun (WGS) entry which is preliminary data.</text>
</comment>
<name>A0A7V5LK80_CALAY</name>
<accession>A0A7V5LK80</accession>
<dbReference type="AlphaFoldDB" id="A0A7V5LK80"/>
<dbReference type="NCBIfam" id="TIGR02945">
    <property type="entry name" value="SUF_assoc"/>
    <property type="match status" value="1"/>
</dbReference>
<dbReference type="InterPro" id="IPR002744">
    <property type="entry name" value="MIP18-like"/>
</dbReference>
<organism evidence="2">
    <name type="scientific">Caldithrix abyssi</name>
    <dbReference type="NCBI Taxonomy" id="187145"/>
    <lineage>
        <taxon>Bacteria</taxon>
        <taxon>Pseudomonadati</taxon>
        <taxon>Calditrichota</taxon>
        <taxon>Calditrichia</taxon>
        <taxon>Calditrichales</taxon>
        <taxon>Calditrichaceae</taxon>
        <taxon>Caldithrix</taxon>
    </lineage>
</organism>
<dbReference type="InterPro" id="IPR014291">
    <property type="entry name" value="SUF_FeS_clus_asmbl-assoc"/>
</dbReference>
<dbReference type="InterPro" id="IPR052339">
    <property type="entry name" value="Fe-S_Maturation_MIP18"/>
</dbReference>
<dbReference type="SUPFAM" id="SSF117916">
    <property type="entry name" value="Fe-S cluster assembly (FSCA) domain-like"/>
    <property type="match status" value="1"/>
</dbReference>
<feature type="domain" description="MIP18 family-like" evidence="1">
    <location>
        <begin position="11"/>
        <end position="85"/>
    </location>
</feature>